<sequence>MEEMPTSLDALKGDDSDWTIRSECDIVANELRDRLSAAEKENELLHHKVESLQKELDEKAAAVNDVTSQGKVGQTFVIGGGCDAEAYLQRIDDLEARLHEEQEERAKASAALAAYMSRYHKLEKKLQEGQISVTDSPFRNKEEARERVRLFEL</sequence>
<evidence type="ECO:0000313" key="2">
    <source>
        <dbReference type="EMBL" id="KIH61830.1"/>
    </source>
</evidence>
<protein>
    <submittedName>
        <fullName evidence="2">Uncharacterized protein</fullName>
    </submittedName>
</protein>
<reference evidence="2 3" key="1">
    <citation type="submission" date="2013-12" db="EMBL/GenBank/DDBJ databases">
        <title>Draft genome of the parsitic nematode Ancylostoma duodenale.</title>
        <authorList>
            <person name="Mitreva M."/>
        </authorList>
    </citation>
    <scope>NUCLEOTIDE SEQUENCE [LARGE SCALE GENOMIC DNA]</scope>
    <source>
        <strain evidence="2 3">Zhejiang</strain>
    </source>
</reference>
<dbReference type="Proteomes" id="UP000054047">
    <property type="component" value="Unassembled WGS sequence"/>
</dbReference>
<feature type="coiled-coil region" evidence="1">
    <location>
        <begin position="28"/>
        <end position="125"/>
    </location>
</feature>
<dbReference type="EMBL" id="KN729796">
    <property type="protein sequence ID" value="KIH61830.1"/>
    <property type="molecule type" value="Genomic_DNA"/>
</dbReference>
<gene>
    <name evidence="2" type="ORF">ANCDUO_07891</name>
</gene>
<proteinExistence type="predicted"/>
<dbReference type="AlphaFoldDB" id="A0A0C2GKU8"/>
<accession>A0A0C2GKU8</accession>
<dbReference type="OrthoDB" id="5801533at2759"/>
<keyword evidence="1" id="KW-0175">Coiled coil</keyword>
<evidence type="ECO:0000256" key="1">
    <source>
        <dbReference type="SAM" id="Coils"/>
    </source>
</evidence>
<organism evidence="2 3">
    <name type="scientific">Ancylostoma duodenale</name>
    <dbReference type="NCBI Taxonomy" id="51022"/>
    <lineage>
        <taxon>Eukaryota</taxon>
        <taxon>Metazoa</taxon>
        <taxon>Ecdysozoa</taxon>
        <taxon>Nematoda</taxon>
        <taxon>Chromadorea</taxon>
        <taxon>Rhabditida</taxon>
        <taxon>Rhabditina</taxon>
        <taxon>Rhabditomorpha</taxon>
        <taxon>Strongyloidea</taxon>
        <taxon>Ancylostomatidae</taxon>
        <taxon>Ancylostomatinae</taxon>
        <taxon>Ancylostoma</taxon>
    </lineage>
</organism>
<evidence type="ECO:0000313" key="3">
    <source>
        <dbReference type="Proteomes" id="UP000054047"/>
    </source>
</evidence>
<name>A0A0C2GKU8_9BILA</name>
<keyword evidence="3" id="KW-1185">Reference proteome</keyword>